<dbReference type="FunFam" id="2.60.40.4330:FF:000001">
    <property type="entry name" value="Kinesin-like protein"/>
    <property type="match status" value="1"/>
</dbReference>
<evidence type="ECO:0000256" key="5">
    <source>
        <dbReference type="ARBA" id="ARBA00022499"/>
    </source>
</evidence>
<keyword evidence="12" id="KW-0832">Ubl conjugation</keyword>
<feature type="compositionally biased region" description="Low complexity" evidence="22">
    <location>
        <begin position="675"/>
        <end position="709"/>
    </location>
</feature>
<evidence type="ECO:0000256" key="22">
    <source>
        <dbReference type="SAM" id="MobiDB-lite"/>
    </source>
</evidence>
<keyword evidence="25" id="KW-1185">Reference proteome</keyword>
<dbReference type="Gene3D" id="3.40.850.10">
    <property type="entry name" value="Kinesin motor domain"/>
    <property type="match status" value="1"/>
</dbReference>
<evidence type="ECO:0000256" key="2">
    <source>
        <dbReference type="ARBA" id="ARBA00004186"/>
    </source>
</evidence>
<dbReference type="InterPro" id="IPR036961">
    <property type="entry name" value="Kinesin_motor_dom_sf"/>
</dbReference>
<dbReference type="Pfam" id="PF16540">
    <property type="entry name" value="MKLP1_Arf_bdg"/>
    <property type="match status" value="1"/>
</dbReference>
<evidence type="ECO:0000256" key="18">
    <source>
        <dbReference type="ARBA" id="ARBA00058317"/>
    </source>
</evidence>
<evidence type="ECO:0000256" key="8">
    <source>
        <dbReference type="ARBA" id="ARBA00022701"/>
    </source>
</evidence>
<evidence type="ECO:0000256" key="3">
    <source>
        <dbReference type="ARBA" id="ARBA00004476"/>
    </source>
</evidence>
<gene>
    <name evidence="24" type="primary">kif23</name>
</gene>
<dbReference type="PRINTS" id="PR00380">
    <property type="entry name" value="KINESINHEAVY"/>
</dbReference>
<comment type="function">
    <text evidence="18">Component of the centralspindlin complex that serves as a microtubule-dependent and Rho-mediated signaling required for the myosin contractile ring formation during the cell cycle cytokinesis. Essential for cytokinesis in Rho-mediated signaling. Required for the localization of ECT2 to the central spindle. Plus-end-directed motor enzyme that moves antiparallel microtubules in vitro.</text>
</comment>
<dbReference type="PROSITE" id="PS50067">
    <property type="entry name" value="KINESIN_MOTOR_2"/>
    <property type="match status" value="1"/>
</dbReference>
<dbReference type="GO" id="GO:0005871">
    <property type="term" value="C:kinesin complex"/>
    <property type="evidence" value="ECO:0007669"/>
    <property type="project" value="TreeGrafter"/>
</dbReference>
<feature type="domain" description="Kinesin motor" evidence="23">
    <location>
        <begin position="10"/>
        <end position="422"/>
    </location>
</feature>
<dbReference type="GO" id="GO:0003777">
    <property type="term" value="F:microtubule motor activity"/>
    <property type="evidence" value="ECO:0007669"/>
    <property type="project" value="InterPro"/>
</dbReference>
<protein>
    <recommendedName>
        <fullName evidence="21">Kinesin-like protein</fullName>
    </recommendedName>
</protein>
<dbReference type="GO" id="GO:0007018">
    <property type="term" value="P:microtubule-based movement"/>
    <property type="evidence" value="ECO:0007669"/>
    <property type="project" value="InterPro"/>
</dbReference>
<dbReference type="SMART" id="SM00129">
    <property type="entry name" value="KISc"/>
    <property type="match status" value="1"/>
</dbReference>
<dbReference type="GO" id="GO:0005634">
    <property type="term" value="C:nucleus"/>
    <property type="evidence" value="ECO:0007669"/>
    <property type="project" value="UniProtKB-SubCell"/>
</dbReference>
<dbReference type="AlphaFoldDB" id="A0A672GVX5"/>
<proteinExistence type="inferred from homology"/>
<dbReference type="GO" id="GO:0008017">
    <property type="term" value="F:microtubule binding"/>
    <property type="evidence" value="ECO:0007669"/>
    <property type="project" value="InterPro"/>
</dbReference>
<dbReference type="InterPro" id="IPR038105">
    <property type="entry name" value="Kif23_Arf-bd_sf"/>
</dbReference>
<keyword evidence="5" id="KW-1017">Isopeptide bond</keyword>
<feature type="region of interest" description="Disordered" evidence="22">
    <location>
        <begin position="644"/>
        <end position="796"/>
    </location>
</feature>
<dbReference type="Proteomes" id="UP000472267">
    <property type="component" value="Chromosome 7"/>
</dbReference>
<sequence>MKKGSREFMSVHVYCRVRPLGAEDEECCIEVISSTTIQLHAPEGFKTNRNGEYKETQYSFKKVFGVSVSQIELFEHVAKPLVDDLVHGKNGLLFTYGVTGSGKTFTMTGSPGQGGLLPRSLDMIFNSIGAYQAKRFVFKTDDKNGIDIQSEVDALLERQRREHNTAIPKTPSSRQKLDPDIADMIKPEEAYQADGVDEDSSYSVFVSYVEIYNNYIYDLLEETQEDAIKPKPPQSRILREDQNHNMYVAGCMEVEVKSAEEAFQVFWRGQKKRKVANTRLNRESSRSHSVFVIKLAQAPLDAEGDNVLQDKNQVSVSQLCLVDLAGSERTGRTGAEGTRIREAGNINQSLLNLRTCIEVLRENQICGTNKMVPYRDSKITHLFKNYFDGEGKVRMIVCVNPKADDYEETLLVMRFAEVTQEVEVARPADKPMCGFTPGRRHRNQERGDMPSVINQLVHSLPPLPSSELTDPRDDVTLPRLIEALQNRQRIRKLMIEDYNKTGFCSSRLQELDTSLLSRQNFVQEQHDKLMERDRIIQNNRAEIERLEKKTKMQEHKIDILQKTAKIYEDDKRSMQHELETRAQRLQREQSEKRRMEQRMHGVVSDTQHKWEKECERRVNAMQLEMQNKLWVKDEKLKQLKAIVTENKTQSRPDPPPRQTPSQRPSRDERLPAKRSASPSPVPVGSPLESSPCSVSSSSSSSLTAASCFSAQDDSQGYRSPSTAPPVRTPPPAGTGGQLSPGLDRNRALTHPTITLSRSDQEKLHQTSTPVRPLHRRSRSAGGEKWVDHKPSSSLDLGTVLQPVIPNAIQMSTPSEKALSKGDRYVLTHQEVASDGEIQTKLIKGEVMKTRGGGQAVQFTDIETLKQELTTIPSRKRKSSEGAPAKENQAVGGWPDVQTRVRR</sequence>
<evidence type="ECO:0000256" key="6">
    <source>
        <dbReference type="ARBA" id="ARBA00022553"/>
    </source>
</evidence>
<evidence type="ECO:0000256" key="9">
    <source>
        <dbReference type="ARBA" id="ARBA00022741"/>
    </source>
</evidence>
<dbReference type="InterPro" id="IPR019821">
    <property type="entry name" value="Kinesin_motor_CS"/>
</dbReference>
<dbReference type="CDD" id="cd01368">
    <property type="entry name" value="KISc_KIF23_like"/>
    <property type="match status" value="1"/>
</dbReference>
<dbReference type="GO" id="GO:0090543">
    <property type="term" value="C:Flemming body"/>
    <property type="evidence" value="ECO:0007669"/>
    <property type="project" value="UniProtKB-SubCell"/>
</dbReference>
<dbReference type="Ensembl" id="ENSSFAT00005016262.1">
    <property type="protein sequence ID" value="ENSSFAP00005015624.1"/>
    <property type="gene ID" value="ENSSFAG00005006553.1"/>
</dbReference>
<evidence type="ECO:0000259" key="23">
    <source>
        <dbReference type="PROSITE" id="PS50067"/>
    </source>
</evidence>
<evidence type="ECO:0000256" key="12">
    <source>
        <dbReference type="ARBA" id="ARBA00022843"/>
    </source>
</evidence>
<reference evidence="24" key="1">
    <citation type="submission" date="2019-06" db="EMBL/GenBank/DDBJ databases">
        <authorList>
            <consortium name="Wellcome Sanger Institute Data Sharing"/>
        </authorList>
    </citation>
    <scope>NUCLEOTIDE SEQUENCE [LARGE SCALE GENOMIC DNA]</scope>
</reference>
<evidence type="ECO:0000256" key="4">
    <source>
        <dbReference type="ARBA" id="ARBA00022490"/>
    </source>
</evidence>
<evidence type="ECO:0000256" key="16">
    <source>
        <dbReference type="ARBA" id="ARBA00023242"/>
    </source>
</evidence>
<dbReference type="GO" id="GO:0005874">
    <property type="term" value="C:microtubule"/>
    <property type="evidence" value="ECO:0007669"/>
    <property type="project" value="UniProtKB-KW"/>
</dbReference>
<evidence type="ECO:0000313" key="24">
    <source>
        <dbReference type="Ensembl" id="ENSSFAP00005015624.1"/>
    </source>
</evidence>
<keyword evidence="9 20" id="KW-0547">Nucleotide-binding</keyword>
<dbReference type="PANTHER" id="PTHR24115">
    <property type="entry name" value="KINESIN-RELATED"/>
    <property type="match status" value="1"/>
</dbReference>
<keyword evidence="8 21" id="KW-0493">Microtubule</keyword>
<dbReference type="GO" id="GO:0005819">
    <property type="term" value="C:spindle"/>
    <property type="evidence" value="ECO:0007669"/>
    <property type="project" value="UniProtKB-SubCell"/>
</dbReference>
<evidence type="ECO:0000256" key="15">
    <source>
        <dbReference type="ARBA" id="ARBA00023212"/>
    </source>
</evidence>
<dbReference type="SUPFAM" id="SSF52540">
    <property type="entry name" value="P-loop containing nucleoside triphosphate hydrolases"/>
    <property type="match status" value="1"/>
</dbReference>
<dbReference type="Gene3D" id="2.60.40.4330">
    <property type="entry name" value="Kinesin-like protein Kif23, Arf6-interacting domain"/>
    <property type="match status" value="1"/>
</dbReference>
<evidence type="ECO:0000256" key="13">
    <source>
        <dbReference type="ARBA" id="ARBA00023054"/>
    </source>
</evidence>
<dbReference type="InterPro" id="IPR027417">
    <property type="entry name" value="P-loop_NTPase"/>
</dbReference>
<feature type="region of interest" description="Disordered" evidence="22">
    <location>
        <begin position="582"/>
        <end position="607"/>
    </location>
</feature>
<accession>A0A672GVX5</accession>
<dbReference type="PROSITE" id="PS00411">
    <property type="entry name" value="KINESIN_MOTOR_1"/>
    <property type="match status" value="1"/>
</dbReference>
<keyword evidence="7" id="KW-0132">Cell division</keyword>
<dbReference type="InterPro" id="IPR032384">
    <property type="entry name" value="Kif23_Arf-bd"/>
</dbReference>
<reference evidence="24" key="2">
    <citation type="submission" date="2025-08" db="UniProtKB">
        <authorList>
            <consortium name="Ensembl"/>
        </authorList>
    </citation>
    <scope>IDENTIFICATION</scope>
</reference>
<evidence type="ECO:0000256" key="20">
    <source>
        <dbReference type="PROSITE-ProRule" id="PRU00283"/>
    </source>
</evidence>
<dbReference type="InterPro" id="IPR001752">
    <property type="entry name" value="Kinesin_motor_dom"/>
</dbReference>
<evidence type="ECO:0000256" key="17">
    <source>
        <dbReference type="ARBA" id="ARBA00023306"/>
    </source>
</evidence>
<keyword evidence="14 20" id="KW-0505">Motor protein</keyword>
<keyword evidence="17" id="KW-0131">Cell cycle</keyword>
<evidence type="ECO:0000256" key="19">
    <source>
        <dbReference type="ARBA" id="ARBA00066079"/>
    </source>
</evidence>
<organism evidence="24 25">
    <name type="scientific">Salarias fasciatus</name>
    <name type="common">Jewelled blenny</name>
    <name type="synonym">Blennius fasciatus</name>
    <dbReference type="NCBI Taxonomy" id="181472"/>
    <lineage>
        <taxon>Eukaryota</taxon>
        <taxon>Metazoa</taxon>
        <taxon>Chordata</taxon>
        <taxon>Craniata</taxon>
        <taxon>Vertebrata</taxon>
        <taxon>Euteleostomi</taxon>
        <taxon>Actinopterygii</taxon>
        <taxon>Neopterygii</taxon>
        <taxon>Teleostei</taxon>
        <taxon>Neoteleostei</taxon>
        <taxon>Acanthomorphata</taxon>
        <taxon>Ovalentaria</taxon>
        <taxon>Blenniimorphae</taxon>
        <taxon>Blenniiformes</taxon>
        <taxon>Blennioidei</taxon>
        <taxon>Blenniidae</taxon>
        <taxon>Salariinae</taxon>
        <taxon>Salarias</taxon>
    </lineage>
</organism>
<feature type="binding site" evidence="20">
    <location>
        <begin position="97"/>
        <end position="104"/>
    </location>
    <ligand>
        <name>ATP</name>
        <dbReference type="ChEBI" id="CHEBI:30616"/>
    </ligand>
</feature>
<evidence type="ECO:0000256" key="14">
    <source>
        <dbReference type="ARBA" id="ARBA00023175"/>
    </source>
</evidence>
<evidence type="ECO:0000256" key="11">
    <source>
        <dbReference type="ARBA" id="ARBA00022840"/>
    </source>
</evidence>
<name>A0A672GVX5_SALFA</name>
<keyword evidence="6" id="KW-0597">Phosphoprotein</keyword>
<feature type="compositionally biased region" description="Pro residues" evidence="22">
    <location>
        <begin position="722"/>
        <end position="732"/>
    </location>
</feature>
<keyword evidence="15" id="KW-0206">Cytoskeleton</keyword>
<keyword evidence="10" id="KW-0498">Mitosis</keyword>
<keyword evidence="4" id="KW-0963">Cytoplasm</keyword>
<dbReference type="GO" id="GO:0005524">
    <property type="term" value="F:ATP binding"/>
    <property type="evidence" value="ECO:0007669"/>
    <property type="project" value="UniProtKB-UniRule"/>
</dbReference>
<keyword evidence="11 20" id="KW-0067">ATP-binding</keyword>
<keyword evidence="16" id="KW-0539">Nucleus</keyword>
<comment type="subcellular location">
    <subcellularLocation>
        <location evidence="2">Cytoplasm</location>
        <location evidence="2">Cytoskeleton</location>
        <location evidence="2">Spindle</location>
    </subcellularLocation>
    <subcellularLocation>
        <location evidence="3">Midbody</location>
        <location evidence="3">Midbody ring</location>
    </subcellularLocation>
    <subcellularLocation>
        <location evidence="1">Nucleus</location>
    </subcellularLocation>
</comment>
<evidence type="ECO:0000256" key="21">
    <source>
        <dbReference type="RuleBase" id="RU000394"/>
    </source>
</evidence>
<dbReference type="InParanoid" id="A0A672GVX5"/>
<evidence type="ECO:0000256" key="10">
    <source>
        <dbReference type="ARBA" id="ARBA00022776"/>
    </source>
</evidence>
<evidence type="ECO:0000256" key="1">
    <source>
        <dbReference type="ARBA" id="ARBA00004123"/>
    </source>
</evidence>
<dbReference type="GO" id="GO:0051256">
    <property type="term" value="P:mitotic spindle midzone assembly"/>
    <property type="evidence" value="ECO:0007669"/>
    <property type="project" value="TreeGrafter"/>
</dbReference>
<keyword evidence="13" id="KW-0175">Coiled coil</keyword>
<dbReference type="PANTHER" id="PTHR24115:SF600">
    <property type="entry name" value="KINESIN-LIKE PROTEIN KIF23"/>
    <property type="match status" value="1"/>
</dbReference>
<dbReference type="GO" id="GO:0016887">
    <property type="term" value="F:ATP hydrolysis activity"/>
    <property type="evidence" value="ECO:0007669"/>
    <property type="project" value="TreeGrafter"/>
</dbReference>
<dbReference type="GO" id="GO:0051301">
    <property type="term" value="P:cell division"/>
    <property type="evidence" value="ECO:0007669"/>
    <property type="project" value="UniProtKB-KW"/>
</dbReference>
<comment type="subunit">
    <text evidence="19">Heterotetramer of two molecules each of RACGAP1 and KIF23. Found in the centralspindlin complex. Interacts with RACGAP1; the interaction is direct. Interacts with ECT2 and PRC1. Interacts with ANXA11 during cytokinesis. Interacts with BIRC6/bruce and USP8/UBPY. Interacts with ARF6, forming heterodimers and heterotetramers.</text>
</comment>
<feature type="region of interest" description="Disordered" evidence="22">
    <location>
        <begin position="870"/>
        <end position="902"/>
    </location>
</feature>
<reference evidence="24" key="3">
    <citation type="submission" date="2025-09" db="UniProtKB">
        <authorList>
            <consortium name="Ensembl"/>
        </authorList>
    </citation>
    <scope>IDENTIFICATION</scope>
</reference>
<feature type="compositionally biased region" description="Basic and acidic residues" evidence="22">
    <location>
        <begin position="582"/>
        <end position="599"/>
    </location>
</feature>
<evidence type="ECO:0000256" key="7">
    <source>
        <dbReference type="ARBA" id="ARBA00022618"/>
    </source>
</evidence>
<dbReference type="InterPro" id="IPR027640">
    <property type="entry name" value="Kinesin-like_fam"/>
</dbReference>
<comment type="similarity">
    <text evidence="20 21">Belongs to the TRAFAC class myosin-kinesin ATPase superfamily. Kinesin family.</text>
</comment>
<evidence type="ECO:0000313" key="25">
    <source>
        <dbReference type="Proteomes" id="UP000472267"/>
    </source>
</evidence>
<dbReference type="Pfam" id="PF00225">
    <property type="entry name" value="Kinesin"/>
    <property type="match status" value="1"/>
</dbReference>